<sequence>MEKRHPMRGYTRLPVHPVAITSLNECLTEFGRERLSTKAAAFQNQVQILAGTHPGKAFVTRAARRVGLGLNKLGLNVISDVDTLQQCHHKALDRHLSRMLVTQLTISRLEIRIRGGIGRHFYIAKKRVFFWNGKQ</sequence>
<evidence type="ECO:0000313" key="1">
    <source>
        <dbReference type="EMBL" id="KAL3659856.1"/>
    </source>
</evidence>
<dbReference type="EMBL" id="JBIMZQ010000044">
    <property type="protein sequence ID" value="KAL3659856.1"/>
    <property type="molecule type" value="Genomic_DNA"/>
</dbReference>
<keyword evidence="2" id="KW-1185">Reference proteome</keyword>
<dbReference type="Proteomes" id="UP001632037">
    <property type="component" value="Unassembled WGS sequence"/>
</dbReference>
<reference evidence="1 2" key="1">
    <citation type="submission" date="2024-09" db="EMBL/GenBank/DDBJ databases">
        <title>Genome sequencing and assembly of Phytophthora oleae, isolate VK10A, causative agent of rot of olive drupes.</title>
        <authorList>
            <person name="Conti Taguali S."/>
            <person name="Riolo M."/>
            <person name="La Spada F."/>
            <person name="Cacciola S.O."/>
            <person name="Dionisio G."/>
        </authorList>
    </citation>
    <scope>NUCLEOTIDE SEQUENCE [LARGE SCALE GENOMIC DNA]</scope>
    <source>
        <strain evidence="1 2">VK10A</strain>
    </source>
</reference>
<gene>
    <name evidence="1" type="ORF">V7S43_015158</name>
</gene>
<comment type="caution">
    <text evidence="1">The sequence shown here is derived from an EMBL/GenBank/DDBJ whole genome shotgun (WGS) entry which is preliminary data.</text>
</comment>
<accession>A0ABD3F000</accession>
<organism evidence="1 2">
    <name type="scientific">Phytophthora oleae</name>
    <dbReference type="NCBI Taxonomy" id="2107226"/>
    <lineage>
        <taxon>Eukaryota</taxon>
        <taxon>Sar</taxon>
        <taxon>Stramenopiles</taxon>
        <taxon>Oomycota</taxon>
        <taxon>Peronosporomycetes</taxon>
        <taxon>Peronosporales</taxon>
        <taxon>Peronosporaceae</taxon>
        <taxon>Phytophthora</taxon>
    </lineage>
</organism>
<dbReference type="AlphaFoldDB" id="A0ABD3F000"/>
<proteinExistence type="predicted"/>
<evidence type="ECO:0000313" key="2">
    <source>
        <dbReference type="Proteomes" id="UP001632037"/>
    </source>
</evidence>
<protein>
    <submittedName>
        <fullName evidence="1">Uncharacterized protein</fullName>
    </submittedName>
</protein>
<name>A0ABD3F000_9STRA</name>